<evidence type="ECO:0000259" key="2">
    <source>
        <dbReference type="Pfam" id="PF07811"/>
    </source>
</evidence>
<protein>
    <submittedName>
        <fullName evidence="3">Pilus assembly protein</fullName>
    </submittedName>
</protein>
<organism evidence="3 4">
    <name type="scientific">Telluria mixta</name>
    <dbReference type="NCBI Taxonomy" id="34071"/>
    <lineage>
        <taxon>Bacteria</taxon>
        <taxon>Pseudomonadati</taxon>
        <taxon>Pseudomonadota</taxon>
        <taxon>Betaproteobacteria</taxon>
        <taxon>Burkholderiales</taxon>
        <taxon>Oxalobacteraceae</taxon>
        <taxon>Telluria group</taxon>
        <taxon>Telluria</taxon>
    </lineage>
</organism>
<evidence type="ECO:0000313" key="4">
    <source>
        <dbReference type="Proteomes" id="UP001165263"/>
    </source>
</evidence>
<feature type="domain" description="TadE-like" evidence="2">
    <location>
        <begin position="7"/>
        <end position="49"/>
    </location>
</feature>
<accession>A0ABT2BSC4</accession>
<keyword evidence="1" id="KW-0472">Membrane</keyword>
<comment type="caution">
    <text evidence="3">The sequence shown here is derived from an EMBL/GenBank/DDBJ whole genome shotgun (WGS) entry which is preliminary data.</text>
</comment>
<dbReference type="Proteomes" id="UP001165263">
    <property type="component" value="Unassembled WGS sequence"/>
</dbReference>
<gene>
    <name evidence="3" type="ORF">NX786_01500</name>
</gene>
<keyword evidence="1" id="KW-1133">Transmembrane helix</keyword>
<dbReference type="Pfam" id="PF07811">
    <property type="entry name" value="TadE"/>
    <property type="match status" value="1"/>
</dbReference>
<name>A0ABT2BSC4_9BURK</name>
<keyword evidence="4" id="KW-1185">Reference proteome</keyword>
<proteinExistence type="predicted"/>
<sequence length="141" mass="15439">MNTRQTGATTVEFALVMLMFLMVVFGIMDFARLLYTWNTANEVSREGARYAVVCADPSSNSRVLARMQALMPDITASNITVAWEPAGCNAANCEAVTVSLTGLNFRWVSPLPGTVGQPAWALPGFSTYLTREMMTYNPLIC</sequence>
<feature type="transmembrane region" description="Helical" evidence="1">
    <location>
        <begin position="13"/>
        <end position="35"/>
    </location>
</feature>
<reference evidence="3" key="1">
    <citation type="submission" date="2022-08" db="EMBL/GenBank/DDBJ databases">
        <title>Reclassification of Massilia species as members of the genera Telluria, Duganella, Pseudoduganella, Mokoshia gen. nov. and Zemynaea gen. nov. using orthogonal and non-orthogonal genome-based approaches.</title>
        <authorList>
            <person name="Bowman J.P."/>
        </authorList>
    </citation>
    <scope>NUCLEOTIDE SEQUENCE</scope>
    <source>
        <strain evidence="3">LMG 11547</strain>
    </source>
</reference>
<keyword evidence="1" id="KW-0812">Transmembrane</keyword>
<dbReference type="InterPro" id="IPR012495">
    <property type="entry name" value="TadE-like_dom"/>
</dbReference>
<evidence type="ECO:0000256" key="1">
    <source>
        <dbReference type="SAM" id="Phobius"/>
    </source>
</evidence>
<evidence type="ECO:0000313" key="3">
    <source>
        <dbReference type="EMBL" id="MCS0628019.1"/>
    </source>
</evidence>
<dbReference type="EMBL" id="JANUHC010000001">
    <property type="protein sequence ID" value="MCS0628019.1"/>
    <property type="molecule type" value="Genomic_DNA"/>
</dbReference>
<dbReference type="RefSeq" id="WP_259447276.1">
    <property type="nucleotide sequence ID" value="NZ_CP119520.1"/>
</dbReference>